<keyword evidence="3" id="KW-1185">Reference proteome</keyword>
<dbReference type="Proteomes" id="UP001200034">
    <property type="component" value="Unassembled WGS sequence"/>
</dbReference>
<feature type="compositionally biased region" description="Basic residues" evidence="1">
    <location>
        <begin position="1"/>
        <end position="12"/>
    </location>
</feature>
<proteinExistence type="predicted"/>
<sequence length="114" mass="12287">MYKKLLSLKRRSTAPTDEISTRPSTSYKQLSTEPEAETAMNCNCCELCCPQALCQLCTASLILPSCVGAIRALQAMAEHKCCTSGSHWMLPATDAMTISNVNVTGNSHCCTCCC</sequence>
<evidence type="ECO:0000313" key="2">
    <source>
        <dbReference type="EMBL" id="KAH8366258.1"/>
    </source>
</evidence>
<accession>A0AAD4PID8</accession>
<feature type="compositionally biased region" description="Polar residues" evidence="1">
    <location>
        <begin position="21"/>
        <end position="32"/>
    </location>
</feature>
<feature type="region of interest" description="Disordered" evidence="1">
    <location>
        <begin position="1"/>
        <end position="32"/>
    </location>
</feature>
<protein>
    <submittedName>
        <fullName evidence="2">Uncharacterized protein</fullName>
    </submittedName>
</protein>
<gene>
    <name evidence="2" type="ORF">KR093_011068</name>
</gene>
<organism evidence="2 3">
    <name type="scientific">Drosophila rubida</name>
    <dbReference type="NCBI Taxonomy" id="30044"/>
    <lineage>
        <taxon>Eukaryota</taxon>
        <taxon>Metazoa</taxon>
        <taxon>Ecdysozoa</taxon>
        <taxon>Arthropoda</taxon>
        <taxon>Hexapoda</taxon>
        <taxon>Insecta</taxon>
        <taxon>Pterygota</taxon>
        <taxon>Neoptera</taxon>
        <taxon>Endopterygota</taxon>
        <taxon>Diptera</taxon>
        <taxon>Brachycera</taxon>
        <taxon>Muscomorpha</taxon>
        <taxon>Ephydroidea</taxon>
        <taxon>Drosophilidae</taxon>
        <taxon>Drosophila</taxon>
    </lineage>
</organism>
<comment type="caution">
    <text evidence="2">The sequence shown here is derived from an EMBL/GenBank/DDBJ whole genome shotgun (WGS) entry which is preliminary data.</text>
</comment>
<dbReference type="EMBL" id="JAJJHW010002774">
    <property type="protein sequence ID" value="KAH8366258.1"/>
    <property type="molecule type" value="Genomic_DNA"/>
</dbReference>
<dbReference type="AlphaFoldDB" id="A0AAD4PID8"/>
<evidence type="ECO:0000256" key="1">
    <source>
        <dbReference type="SAM" id="MobiDB-lite"/>
    </source>
</evidence>
<evidence type="ECO:0000313" key="3">
    <source>
        <dbReference type="Proteomes" id="UP001200034"/>
    </source>
</evidence>
<reference evidence="2" key="1">
    <citation type="journal article" date="2021" name="Mol. Ecol. Resour.">
        <title>Phylogenomic analyses of the genus Drosophila reveals genomic signals of climate adaptation.</title>
        <authorList>
            <person name="Li F."/>
            <person name="Rane R.V."/>
            <person name="Luria V."/>
            <person name="Xiong Z."/>
            <person name="Chen J."/>
            <person name="Li Z."/>
            <person name="Catullo R.A."/>
            <person name="Griffin P.C."/>
            <person name="Schiffer M."/>
            <person name="Pearce S."/>
            <person name="Lee S.F."/>
            <person name="McElroy K."/>
            <person name="Stocker A."/>
            <person name="Shirriffs J."/>
            <person name="Cockerell F."/>
            <person name="Coppin C."/>
            <person name="Sgro C.M."/>
            <person name="Karger A."/>
            <person name="Cain J.W."/>
            <person name="Weber J.A."/>
            <person name="Santpere G."/>
            <person name="Kirschner M.W."/>
            <person name="Hoffmann A.A."/>
            <person name="Oakeshott J.G."/>
            <person name="Zhang G."/>
        </authorList>
    </citation>
    <scope>NUCLEOTIDE SEQUENCE</scope>
    <source>
        <strain evidence="2">BGI-SZ-2011g</strain>
    </source>
</reference>
<name>A0AAD4PID8_9MUSC</name>